<dbReference type="AlphaFoldDB" id="A0A365XVS8"/>
<name>A0A365XVS8_9BACT</name>
<dbReference type="Proteomes" id="UP000253410">
    <property type="component" value="Unassembled WGS sequence"/>
</dbReference>
<keyword evidence="2" id="KW-1185">Reference proteome</keyword>
<sequence>MNTNFTLCLNVDNSIFINSAIWLPGTGCGDDQPSINDKKIDRDNEKMVSVAVLLTVWWPDGVCTVTGG</sequence>
<proteinExistence type="predicted"/>
<evidence type="ECO:0000313" key="2">
    <source>
        <dbReference type="Proteomes" id="UP000253410"/>
    </source>
</evidence>
<evidence type="ECO:0000313" key="1">
    <source>
        <dbReference type="EMBL" id="RBL90111.1"/>
    </source>
</evidence>
<comment type="caution">
    <text evidence="1">The sequence shown here is derived from an EMBL/GenBank/DDBJ whole genome shotgun (WGS) entry which is preliminary data.</text>
</comment>
<reference evidence="1 2" key="1">
    <citation type="submission" date="2018-05" db="EMBL/GenBank/DDBJ databases">
        <title>Chitinophaga sp. K3CV102501T nov., isolated from isolated from a monsoon evergreen broad-leaved forest soil.</title>
        <authorList>
            <person name="Lv Y."/>
        </authorList>
    </citation>
    <scope>NUCLEOTIDE SEQUENCE [LARGE SCALE GENOMIC DNA]</scope>
    <source>
        <strain evidence="1 2">GDMCC 1.1325</strain>
    </source>
</reference>
<gene>
    <name evidence="1" type="ORF">DF182_26965</name>
</gene>
<organism evidence="1 2">
    <name type="scientific">Chitinophaga flava</name>
    <dbReference type="NCBI Taxonomy" id="2259036"/>
    <lineage>
        <taxon>Bacteria</taxon>
        <taxon>Pseudomonadati</taxon>
        <taxon>Bacteroidota</taxon>
        <taxon>Chitinophagia</taxon>
        <taxon>Chitinophagales</taxon>
        <taxon>Chitinophagaceae</taxon>
        <taxon>Chitinophaga</taxon>
    </lineage>
</organism>
<accession>A0A365XVS8</accession>
<dbReference type="EMBL" id="QFFJ01000002">
    <property type="protein sequence ID" value="RBL90111.1"/>
    <property type="molecule type" value="Genomic_DNA"/>
</dbReference>
<protein>
    <submittedName>
        <fullName evidence="1">Uncharacterized protein</fullName>
    </submittedName>
</protein>